<accession>A0A8H5G9I4</accession>
<dbReference type="Proteomes" id="UP000559027">
    <property type="component" value="Unassembled WGS sequence"/>
</dbReference>
<dbReference type="AlphaFoldDB" id="A0A8H5G9I4"/>
<evidence type="ECO:0000313" key="3">
    <source>
        <dbReference type="Proteomes" id="UP000559027"/>
    </source>
</evidence>
<keyword evidence="3" id="KW-1185">Reference proteome</keyword>
<protein>
    <submittedName>
        <fullName evidence="2">Uncharacterized protein</fullName>
    </submittedName>
</protein>
<dbReference type="PANTHER" id="PTHR35179:SF2">
    <property type="entry name" value="START DOMAIN-CONTAINING PROTEIN"/>
    <property type="match status" value="1"/>
</dbReference>
<name>A0A8H5G9I4_9AGAR</name>
<organism evidence="2 3">
    <name type="scientific">Leucocoprinus leucothites</name>
    <dbReference type="NCBI Taxonomy" id="201217"/>
    <lineage>
        <taxon>Eukaryota</taxon>
        <taxon>Fungi</taxon>
        <taxon>Dikarya</taxon>
        <taxon>Basidiomycota</taxon>
        <taxon>Agaricomycotina</taxon>
        <taxon>Agaricomycetes</taxon>
        <taxon>Agaricomycetidae</taxon>
        <taxon>Agaricales</taxon>
        <taxon>Agaricineae</taxon>
        <taxon>Agaricaceae</taxon>
        <taxon>Leucocoprinus</taxon>
    </lineage>
</organism>
<dbReference type="OrthoDB" id="420564at2759"/>
<sequence length="450" mass="51402">MLTHAPTWAVDLNNRSNQPRIPPNTYHNSVINPDIQRVLYSNLYVKCHTFNLPTEAGARDVKATITDCQYIGSYNWVSDHNDVSIIVPGSPREWQEQPLPFTVPPDVLGHYREQYDTRMRSAPLLPLLLAVNHWHERTHSQPSQYPWHSVDFVTNRNSLRHLLRIFRTDNGGSNGRGGRGANYRRGSFTHPYSKPFRIDIELTGTRTILLNRWEPTDSEPTYINSYGFNFENAFTREAEAVSALDDSGETARHHRINSYDFGGLKMVVRSEIDACIPDDEAEDNDDPTSPEELPSHPSPMPPSPISTKFGLKIIPSPNPPTPQTHLIELSTIKSSTFPVWNAHERYPQLYFSQVPNHYLASHVCGTINQINKRDLHKSPEMLFYAPTAEPKLRMLRKLLEMIQQEVIVQARRSGGKLKSFSLVYRHGRLTLLERVGSRCLPDEAFAMFEV</sequence>
<proteinExistence type="predicted"/>
<dbReference type="EMBL" id="JAACJO010000003">
    <property type="protein sequence ID" value="KAF5360700.1"/>
    <property type="molecule type" value="Genomic_DNA"/>
</dbReference>
<feature type="compositionally biased region" description="Acidic residues" evidence="1">
    <location>
        <begin position="277"/>
        <end position="289"/>
    </location>
</feature>
<gene>
    <name evidence="2" type="ORF">D9756_004995</name>
</gene>
<evidence type="ECO:0000256" key="1">
    <source>
        <dbReference type="SAM" id="MobiDB-lite"/>
    </source>
</evidence>
<comment type="caution">
    <text evidence="2">The sequence shown here is derived from an EMBL/GenBank/DDBJ whole genome shotgun (WGS) entry which is preliminary data.</text>
</comment>
<evidence type="ECO:0000313" key="2">
    <source>
        <dbReference type="EMBL" id="KAF5360700.1"/>
    </source>
</evidence>
<dbReference type="PANTHER" id="PTHR35179">
    <property type="entry name" value="PROTEIN CBG02620"/>
    <property type="match status" value="1"/>
</dbReference>
<feature type="region of interest" description="Disordered" evidence="1">
    <location>
        <begin position="277"/>
        <end position="322"/>
    </location>
</feature>
<reference evidence="2 3" key="1">
    <citation type="journal article" date="2020" name="ISME J.">
        <title>Uncovering the hidden diversity of litter-decomposition mechanisms in mushroom-forming fungi.</title>
        <authorList>
            <person name="Floudas D."/>
            <person name="Bentzer J."/>
            <person name="Ahren D."/>
            <person name="Johansson T."/>
            <person name="Persson P."/>
            <person name="Tunlid A."/>
        </authorList>
    </citation>
    <scope>NUCLEOTIDE SEQUENCE [LARGE SCALE GENOMIC DNA]</scope>
    <source>
        <strain evidence="2 3">CBS 146.42</strain>
    </source>
</reference>